<dbReference type="EMBL" id="JACICF010000002">
    <property type="protein sequence ID" value="MBB3764599.1"/>
    <property type="molecule type" value="Genomic_DNA"/>
</dbReference>
<organism evidence="1 2">
    <name type="scientific">Sphingomicrobium lutaoense</name>
    <dbReference type="NCBI Taxonomy" id="515949"/>
    <lineage>
        <taxon>Bacteria</taxon>
        <taxon>Pseudomonadati</taxon>
        <taxon>Pseudomonadota</taxon>
        <taxon>Alphaproteobacteria</taxon>
        <taxon>Sphingomonadales</taxon>
        <taxon>Sphingomonadaceae</taxon>
        <taxon>Sphingomicrobium</taxon>
    </lineage>
</organism>
<accession>A0A839YZQ2</accession>
<sequence>MPVMLIALLLGWQQPEAPAMPQVTAGKLEQSHLSAPHLRIDRVWVWLPPSYGTDPERRYPVLYMHDGQNLFDPSVTYYKKSWELDQAVPRMAEAGDLREWIVVGVESPRERYLTLFPEKLVDHLPPHRVEALASVSEREKIEREALKGDEYLSWLTGTVKPMVDRTYRTLAGPEDTGVMGSSMGGLMSLYAIAEYPHVFGQAAAVSIHYPLGEPEQEDVAANVADTTAAWASYFETTELTPGANRIYMDHGTATLDAHYPPYADAFDAMMEARGWGGANYMSRRYTGAEHDEIAWAERIDIPLAFLDRNDP</sequence>
<keyword evidence="1" id="KW-0378">Hydrolase</keyword>
<reference evidence="1 2" key="1">
    <citation type="submission" date="2020-08" db="EMBL/GenBank/DDBJ databases">
        <title>Genomic Encyclopedia of Type Strains, Phase IV (KMG-IV): sequencing the most valuable type-strain genomes for metagenomic binning, comparative biology and taxonomic classification.</title>
        <authorList>
            <person name="Goeker M."/>
        </authorList>
    </citation>
    <scope>NUCLEOTIDE SEQUENCE [LARGE SCALE GENOMIC DNA]</scope>
    <source>
        <strain evidence="1 2">DSM 24194</strain>
    </source>
</reference>
<evidence type="ECO:0000313" key="2">
    <source>
        <dbReference type="Proteomes" id="UP000578569"/>
    </source>
</evidence>
<evidence type="ECO:0000313" key="1">
    <source>
        <dbReference type="EMBL" id="MBB3764599.1"/>
    </source>
</evidence>
<comment type="caution">
    <text evidence="1">The sequence shown here is derived from an EMBL/GenBank/DDBJ whole genome shotgun (WGS) entry which is preliminary data.</text>
</comment>
<proteinExistence type="predicted"/>
<dbReference type="Pfam" id="PF00756">
    <property type="entry name" value="Esterase"/>
    <property type="match status" value="1"/>
</dbReference>
<dbReference type="InterPro" id="IPR000801">
    <property type="entry name" value="Esterase-like"/>
</dbReference>
<dbReference type="InterPro" id="IPR050583">
    <property type="entry name" value="Mycobacterial_A85_antigen"/>
</dbReference>
<dbReference type="PANTHER" id="PTHR48098">
    <property type="entry name" value="ENTEROCHELIN ESTERASE-RELATED"/>
    <property type="match status" value="1"/>
</dbReference>
<gene>
    <name evidence="1" type="ORF">FHS50_001661</name>
</gene>
<dbReference type="InterPro" id="IPR029058">
    <property type="entry name" value="AB_hydrolase_fold"/>
</dbReference>
<dbReference type="PANTHER" id="PTHR48098:SF6">
    <property type="entry name" value="FERRI-BACILLIBACTIN ESTERASE BESA"/>
    <property type="match status" value="1"/>
</dbReference>
<dbReference type="Proteomes" id="UP000578569">
    <property type="component" value="Unassembled WGS sequence"/>
</dbReference>
<keyword evidence="2" id="KW-1185">Reference proteome</keyword>
<dbReference type="SUPFAM" id="SSF53474">
    <property type="entry name" value="alpha/beta-Hydrolases"/>
    <property type="match status" value="1"/>
</dbReference>
<dbReference type="GO" id="GO:0016787">
    <property type="term" value="F:hydrolase activity"/>
    <property type="evidence" value="ECO:0007669"/>
    <property type="project" value="UniProtKB-KW"/>
</dbReference>
<dbReference type="RefSeq" id="WP_183933989.1">
    <property type="nucleotide sequence ID" value="NZ_JACICF010000002.1"/>
</dbReference>
<name>A0A839YZQ2_9SPHN</name>
<protein>
    <submittedName>
        <fullName evidence="1">Putative alpha/beta superfamily hydrolase</fullName>
    </submittedName>
</protein>
<dbReference type="AlphaFoldDB" id="A0A839YZQ2"/>
<dbReference type="Gene3D" id="3.40.50.1820">
    <property type="entry name" value="alpha/beta hydrolase"/>
    <property type="match status" value="1"/>
</dbReference>